<dbReference type="Pfam" id="PF03006">
    <property type="entry name" value="HlyIII"/>
    <property type="match status" value="1"/>
</dbReference>
<dbReference type="Proteomes" id="UP000007435">
    <property type="component" value="Chromosome"/>
</dbReference>
<feature type="transmembrane region" description="Helical" evidence="6">
    <location>
        <begin position="205"/>
        <end position="223"/>
    </location>
</feature>
<feature type="binding site" evidence="5">
    <location>
        <position position="202"/>
    </location>
    <ligand>
        <name>Zn(2+)</name>
        <dbReference type="ChEBI" id="CHEBI:29105"/>
    </ligand>
</feature>
<reference key="1">
    <citation type="submission" date="2010-11" db="EMBL/GenBank/DDBJ databases">
        <title>The complete genome of Leadbetterella byssophila DSM 17132.</title>
        <authorList>
            <consortium name="US DOE Joint Genome Institute (JGI-PGF)"/>
            <person name="Lucas S."/>
            <person name="Copeland A."/>
            <person name="Lapidus A."/>
            <person name="Glavina del Rio T."/>
            <person name="Dalin E."/>
            <person name="Tice H."/>
            <person name="Bruce D."/>
            <person name="Goodwin L."/>
            <person name="Pitluck S."/>
            <person name="Kyrpides N."/>
            <person name="Mavromatis K."/>
            <person name="Ivanova N."/>
            <person name="Teshima H."/>
            <person name="Brettin T."/>
            <person name="Detter J.C."/>
            <person name="Han C."/>
            <person name="Tapia R."/>
            <person name="Land M."/>
            <person name="Hauser L."/>
            <person name="Markowitz V."/>
            <person name="Cheng J.-F."/>
            <person name="Hugenholtz P."/>
            <person name="Woyke T."/>
            <person name="Wu D."/>
            <person name="Tindall B."/>
            <person name="Pomrenke H.G."/>
            <person name="Brambilla E."/>
            <person name="Klenk H.-P."/>
            <person name="Eisen J.A."/>
        </authorList>
    </citation>
    <scope>NUCLEOTIDE SEQUENCE [LARGE SCALE GENOMIC DNA]</scope>
    <source>
        <strain>DSM 17132</strain>
    </source>
</reference>
<feature type="binding site" evidence="5">
    <location>
        <position position="80"/>
    </location>
    <ligand>
        <name>Zn(2+)</name>
        <dbReference type="ChEBI" id="CHEBI:29105"/>
    </ligand>
</feature>
<feature type="transmembrane region" description="Helical" evidence="6">
    <location>
        <begin position="93"/>
        <end position="110"/>
    </location>
</feature>
<evidence type="ECO:0000256" key="4">
    <source>
        <dbReference type="ARBA" id="ARBA00023136"/>
    </source>
</evidence>
<dbReference type="HOGENOM" id="CLU_051078_1_0_10"/>
<dbReference type="PANTHER" id="PTHR20855:SF3">
    <property type="entry name" value="LD03007P"/>
    <property type="match status" value="1"/>
</dbReference>
<protein>
    <submittedName>
        <fullName evidence="7">Hly-III family protein</fullName>
    </submittedName>
</protein>
<keyword evidence="4 6" id="KW-0472">Membrane</keyword>
<proteinExistence type="predicted"/>
<feature type="transmembrane region" description="Helical" evidence="6">
    <location>
        <begin position="174"/>
        <end position="193"/>
    </location>
</feature>
<dbReference type="AlphaFoldDB" id="E4RTR3"/>
<dbReference type="GO" id="GO:0046872">
    <property type="term" value="F:metal ion binding"/>
    <property type="evidence" value="ECO:0007669"/>
    <property type="project" value="UniProtKB-KW"/>
</dbReference>
<dbReference type="GO" id="GO:0016020">
    <property type="term" value="C:membrane"/>
    <property type="evidence" value="ECO:0007669"/>
    <property type="project" value="UniProtKB-SubCell"/>
</dbReference>
<keyword evidence="2 6" id="KW-0812">Transmembrane</keyword>
<feature type="transmembrane region" description="Helical" evidence="6">
    <location>
        <begin position="122"/>
        <end position="140"/>
    </location>
</feature>
<accession>E4RTR3</accession>
<dbReference type="OrthoDB" id="9813689at2"/>
<dbReference type="STRING" id="649349.Lbys_2091"/>
<keyword evidence="5" id="KW-0862">Zinc</keyword>
<feature type="binding site" evidence="5">
    <location>
        <position position="206"/>
    </location>
    <ligand>
        <name>Zn(2+)</name>
        <dbReference type="ChEBI" id="CHEBI:29105"/>
    </ligand>
</feature>
<evidence type="ECO:0000256" key="5">
    <source>
        <dbReference type="PIRSR" id="PIRSR604254-1"/>
    </source>
</evidence>
<feature type="transmembrane region" description="Helical" evidence="6">
    <location>
        <begin position="21"/>
        <end position="42"/>
    </location>
</feature>
<gene>
    <name evidence="7" type="ordered locus">Lbys_2091</name>
</gene>
<dbReference type="KEGG" id="lby:Lbys_2091"/>
<keyword evidence="3 6" id="KW-1133">Transmembrane helix</keyword>
<organism evidence="7 8">
    <name type="scientific">Leadbetterella byssophila (strain DSM 17132 / JCM 16389 / KACC 11308 / NBRC 106382 / 4M15)</name>
    <dbReference type="NCBI Taxonomy" id="649349"/>
    <lineage>
        <taxon>Bacteria</taxon>
        <taxon>Pseudomonadati</taxon>
        <taxon>Bacteroidota</taxon>
        <taxon>Cytophagia</taxon>
        <taxon>Cytophagales</taxon>
        <taxon>Leadbetterellaceae</taxon>
        <taxon>Leadbetterella</taxon>
    </lineage>
</organism>
<dbReference type="PANTHER" id="PTHR20855">
    <property type="entry name" value="ADIPOR/PROGESTIN RECEPTOR-RELATED"/>
    <property type="match status" value="1"/>
</dbReference>
<evidence type="ECO:0000256" key="3">
    <source>
        <dbReference type="ARBA" id="ARBA00022989"/>
    </source>
</evidence>
<evidence type="ECO:0000256" key="1">
    <source>
        <dbReference type="ARBA" id="ARBA00004141"/>
    </source>
</evidence>
<evidence type="ECO:0000313" key="8">
    <source>
        <dbReference type="Proteomes" id="UP000007435"/>
    </source>
</evidence>
<dbReference type="eggNOG" id="COG1272">
    <property type="taxonomic scope" value="Bacteria"/>
</dbReference>
<evidence type="ECO:0000256" key="6">
    <source>
        <dbReference type="SAM" id="Phobius"/>
    </source>
</evidence>
<keyword evidence="8" id="KW-1185">Reference proteome</keyword>
<sequence>MISYKQCGVKQELLLNKLERALRIEMANALSHGIGIILILAFSPLLFLKAHSSGIEYLPEAVSLYVFGLLMVFTFSTLYHATQNPVAKGILRVFDHISIFLLIAGTYLPLVLLHAEPLRAKWLLGIQWVVIAAGLVNKIWFTGRFRLLSSFVYIGLGVMVLAMGEQFWSNLPDVSFYLVIGGGLMYLFGVLFYQIRRWQYNHFIWHLFVLAAAILHFLAVYFSF</sequence>
<comment type="subcellular location">
    <subcellularLocation>
        <location evidence="1">Membrane</location>
        <topology evidence="1">Multi-pass membrane protein</topology>
    </subcellularLocation>
</comment>
<name>E4RTR3_LEAB4</name>
<reference evidence="7 8" key="2">
    <citation type="journal article" date="2011" name="Stand. Genomic Sci.">
        <title>Complete genome sequence of Leadbetterella byssophila type strain (4M15).</title>
        <authorList>
            <person name="Abt B."/>
            <person name="Teshima H."/>
            <person name="Lucas S."/>
            <person name="Lapidus A."/>
            <person name="Del Rio T.G."/>
            <person name="Nolan M."/>
            <person name="Tice H."/>
            <person name="Cheng J.F."/>
            <person name="Pitluck S."/>
            <person name="Liolios K."/>
            <person name="Pagani I."/>
            <person name="Ivanova N."/>
            <person name="Mavromatis K."/>
            <person name="Pati A."/>
            <person name="Tapia R."/>
            <person name="Han C."/>
            <person name="Goodwin L."/>
            <person name="Chen A."/>
            <person name="Palaniappan K."/>
            <person name="Land M."/>
            <person name="Hauser L."/>
            <person name="Chang Y.J."/>
            <person name="Jeffries C.D."/>
            <person name="Rohde M."/>
            <person name="Goker M."/>
            <person name="Tindall B.J."/>
            <person name="Detter J.C."/>
            <person name="Woyke T."/>
            <person name="Bristow J."/>
            <person name="Eisen J.A."/>
            <person name="Markowitz V."/>
            <person name="Hugenholtz P."/>
            <person name="Klenk H.P."/>
            <person name="Kyrpides N.C."/>
        </authorList>
    </citation>
    <scope>NUCLEOTIDE SEQUENCE [LARGE SCALE GENOMIC DNA]</scope>
    <source>
        <strain evidence="8">DSM 17132 / JCM 16389 / KACC 11308 / NBRC 106382 / 4M15</strain>
    </source>
</reference>
<evidence type="ECO:0000256" key="2">
    <source>
        <dbReference type="ARBA" id="ARBA00022692"/>
    </source>
</evidence>
<dbReference type="EMBL" id="CP002305">
    <property type="protein sequence ID" value="ADQ17787.1"/>
    <property type="molecule type" value="Genomic_DNA"/>
</dbReference>
<keyword evidence="5" id="KW-0479">Metal-binding</keyword>
<feature type="transmembrane region" description="Helical" evidence="6">
    <location>
        <begin position="62"/>
        <end position="81"/>
    </location>
</feature>
<dbReference type="InterPro" id="IPR004254">
    <property type="entry name" value="AdipoR/HlyIII-related"/>
</dbReference>
<feature type="transmembrane region" description="Helical" evidence="6">
    <location>
        <begin position="147"/>
        <end position="168"/>
    </location>
</feature>
<evidence type="ECO:0000313" key="7">
    <source>
        <dbReference type="EMBL" id="ADQ17787.1"/>
    </source>
</evidence>